<dbReference type="InterPro" id="IPR052336">
    <property type="entry name" value="MlaD_Phospholipid_Transporter"/>
</dbReference>
<name>A0A344LFF3_9PSEU</name>
<keyword evidence="5" id="KW-1185">Reference proteome</keyword>
<dbReference type="PANTHER" id="PTHR33371">
    <property type="entry name" value="INTERMEMBRANE PHOSPHOLIPID TRANSPORT SYSTEM BINDING PROTEIN MLAD-RELATED"/>
    <property type="match status" value="1"/>
</dbReference>
<dbReference type="Pfam" id="PF02470">
    <property type="entry name" value="MlaD"/>
    <property type="match status" value="1"/>
</dbReference>
<organism evidence="4 5">
    <name type="scientific">Amycolatopsis albispora</name>
    <dbReference type="NCBI Taxonomy" id="1804986"/>
    <lineage>
        <taxon>Bacteria</taxon>
        <taxon>Bacillati</taxon>
        <taxon>Actinomycetota</taxon>
        <taxon>Actinomycetes</taxon>
        <taxon>Pseudonocardiales</taxon>
        <taxon>Pseudonocardiaceae</taxon>
        <taxon>Amycolatopsis</taxon>
    </lineage>
</organism>
<dbReference type="OrthoDB" id="4741753at2"/>
<sequence>MLVRKTKLQLIAFAVIAVLSIVYALFRFTDVGRVFGQGGYTVNLQLNASGGIFTNAEVTYRGYNVGRVGELSLTERGLQAELNIEPDMPQIPADLQAMVVNRSAVGEQFVDLRPKNENGPFLAEGSVIPADRAVTPVPTDQVLGDLDSLAASVPTDALRTVVDESYDAFRGTGDDLQVLMDTARDFTAAAQENLPETVNLLEQGGKVLETQNDLAGSFASFSGDLNKLSETLKNSDGDVRKLIGVTPQVANQISEVVAETGPGLGAVVANLLTTSNLLVTRLDGLEQGLVTYPLLSVGAQTVAPGDDTAHLGLVLNLFDPPSCTKGYRDVEEFRTGNRPEDLTPRDAKRDAYCAEPKGSPINVRGSQNAPYNGVPVVPSQQELEANANRSEEELAALRGVPGIAGSPGLSLTSLPSLFGLPG</sequence>
<dbReference type="RefSeq" id="WP_113695846.1">
    <property type="nucleotide sequence ID" value="NZ_CP015163.1"/>
</dbReference>
<protein>
    <submittedName>
        <fullName evidence="4">ABC transporter substrate-binding protein</fullName>
    </submittedName>
</protein>
<feature type="compositionally biased region" description="Basic and acidic residues" evidence="1">
    <location>
        <begin position="334"/>
        <end position="352"/>
    </location>
</feature>
<evidence type="ECO:0000259" key="3">
    <source>
        <dbReference type="Pfam" id="PF11887"/>
    </source>
</evidence>
<dbReference type="GO" id="GO:0005576">
    <property type="term" value="C:extracellular region"/>
    <property type="evidence" value="ECO:0007669"/>
    <property type="project" value="TreeGrafter"/>
</dbReference>
<dbReference type="InterPro" id="IPR024516">
    <property type="entry name" value="Mce_C"/>
</dbReference>
<proteinExistence type="predicted"/>
<dbReference type="KEGG" id="aab:A4R43_33635"/>
<feature type="region of interest" description="Disordered" evidence="1">
    <location>
        <begin position="334"/>
        <end position="369"/>
    </location>
</feature>
<dbReference type="InterPro" id="IPR003399">
    <property type="entry name" value="Mce/MlaD"/>
</dbReference>
<evidence type="ECO:0000256" key="1">
    <source>
        <dbReference type="SAM" id="MobiDB-lite"/>
    </source>
</evidence>
<evidence type="ECO:0000313" key="5">
    <source>
        <dbReference type="Proteomes" id="UP000250434"/>
    </source>
</evidence>
<dbReference type="EMBL" id="CP015163">
    <property type="protein sequence ID" value="AXB46777.1"/>
    <property type="molecule type" value="Genomic_DNA"/>
</dbReference>
<dbReference type="Pfam" id="PF11887">
    <property type="entry name" value="Mce4_CUP1"/>
    <property type="match status" value="1"/>
</dbReference>
<evidence type="ECO:0000259" key="2">
    <source>
        <dbReference type="Pfam" id="PF02470"/>
    </source>
</evidence>
<dbReference type="InterPro" id="IPR005693">
    <property type="entry name" value="Mce"/>
</dbReference>
<reference evidence="4 5" key="1">
    <citation type="submission" date="2016-04" db="EMBL/GenBank/DDBJ databases">
        <title>Complete genome sequence and analysis of deep-sea sediment isolate, Amycolatopsis sp. WP1.</title>
        <authorList>
            <person name="Wang H."/>
            <person name="Chen S."/>
            <person name="Wu Q."/>
        </authorList>
    </citation>
    <scope>NUCLEOTIDE SEQUENCE [LARGE SCALE GENOMIC DNA]</scope>
    <source>
        <strain evidence="4 5">WP1</strain>
    </source>
</reference>
<dbReference type="NCBIfam" id="TIGR00996">
    <property type="entry name" value="Mtu_fam_mce"/>
    <property type="match status" value="1"/>
</dbReference>
<dbReference type="Proteomes" id="UP000250434">
    <property type="component" value="Chromosome"/>
</dbReference>
<dbReference type="PANTHER" id="PTHR33371:SF16">
    <property type="entry name" value="MCE-FAMILY PROTEIN MCE3F"/>
    <property type="match status" value="1"/>
</dbReference>
<feature type="domain" description="Mammalian cell entry C-terminal" evidence="3">
    <location>
        <begin position="122"/>
        <end position="283"/>
    </location>
</feature>
<dbReference type="AlphaFoldDB" id="A0A344LFF3"/>
<gene>
    <name evidence="4" type="ORF">A4R43_33635</name>
</gene>
<feature type="domain" description="Mce/MlaD" evidence="2">
    <location>
        <begin position="39"/>
        <end position="114"/>
    </location>
</feature>
<evidence type="ECO:0000313" key="4">
    <source>
        <dbReference type="EMBL" id="AXB46777.1"/>
    </source>
</evidence>
<accession>A0A344LFF3</accession>